<dbReference type="Gene3D" id="2.60.120.920">
    <property type="match status" value="1"/>
</dbReference>
<protein>
    <submittedName>
        <fullName evidence="3">SPRY domain-containing SOCS box protein 3-like 2</fullName>
    </submittedName>
</protein>
<dbReference type="AlphaFoldDB" id="A0A8J5MZ59"/>
<feature type="region of interest" description="Disordered" evidence="1">
    <location>
        <begin position="301"/>
        <end position="345"/>
    </location>
</feature>
<accession>A0A8J5MZ59</accession>
<reference evidence="3" key="1">
    <citation type="journal article" date="2021" name="Sci. Adv.">
        <title>The American lobster genome reveals insights on longevity, neural, and immune adaptations.</title>
        <authorList>
            <person name="Polinski J.M."/>
            <person name="Zimin A.V."/>
            <person name="Clark K.F."/>
            <person name="Kohn A.B."/>
            <person name="Sadowski N."/>
            <person name="Timp W."/>
            <person name="Ptitsyn A."/>
            <person name="Khanna P."/>
            <person name="Romanova D.Y."/>
            <person name="Williams P."/>
            <person name="Greenwood S.J."/>
            <person name="Moroz L.L."/>
            <person name="Walt D.R."/>
            <person name="Bodnar A.G."/>
        </authorList>
    </citation>
    <scope>NUCLEOTIDE SEQUENCE</scope>
    <source>
        <strain evidence="3">GMGI-L3</strain>
    </source>
</reference>
<feature type="compositionally biased region" description="Low complexity" evidence="1">
    <location>
        <begin position="301"/>
        <end position="314"/>
    </location>
</feature>
<dbReference type="SUPFAM" id="SSF49899">
    <property type="entry name" value="Concanavalin A-like lectins/glucanases"/>
    <property type="match status" value="1"/>
</dbReference>
<comment type="caution">
    <text evidence="3">The sequence shown here is derived from an EMBL/GenBank/DDBJ whole genome shotgun (WGS) entry which is preliminary data.</text>
</comment>
<dbReference type="PANTHER" id="PTHR12245:SF5">
    <property type="entry name" value="SPRY DOMAIN-CONTAINING SOCS BOX PROTEIN 3"/>
    <property type="match status" value="1"/>
</dbReference>
<organism evidence="3 4">
    <name type="scientific">Homarus americanus</name>
    <name type="common">American lobster</name>
    <dbReference type="NCBI Taxonomy" id="6706"/>
    <lineage>
        <taxon>Eukaryota</taxon>
        <taxon>Metazoa</taxon>
        <taxon>Ecdysozoa</taxon>
        <taxon>Arthropoda</taxon>
        <taxon>Crustacea</taxon>
        <taxon>Multicrustacea</taxon>
        <taxon>Malacostraca</taxon>
        <taxon>Eumalacostraca</taxon>
        <taxon>Eucarida</taxon>
        <taxon>Decapoda</taxon>
        <taxon>Pleocyemata</taxon>
        <taxon>Astacidea</taxon>
        <taxon>Nephropoidea</taxon>
        <taxon>Nephropidae</taxon>
        <taxon>Homarus</taxon>
    </lineage>
</organism>
<dbReference type="EMBL" id="JAHLQT010019050">
    <property type="protein sequence ID" value="KAG7168769.1"/>
    <property type="molecule type" value="Genomic_DNA"/>
</dbReference>
<evidence type="ECO:0000256" key="1">
    <source>
        <dbReference type="SAM" id="MobiDB-lite"/>
    </source>
</evidence>
<dbReference type="InterPro" id="IPR003877">
    <property type="entry name" value="SPRY_dom"/>
</dbReference>
<dbReference type="GO" id="GO:0019005">
    <property type="term" value="C:SCF ubiquitin ligase complex"/>
    <property type="evidence" value="ECO:0007669"/>
    <property type="project" value="TreeGrafter"/>
</dbReference>
<evidence type="ECO:0000259" key="2">
    <source>
        <dbReference type="Pfam" id="PF00622"/>
    </source>
</evidence>
<evidence type="ECO:0000313" key="3">
    <source>
        <dbReference type="EMBL" id="KAG7168769.1"/>
    </source>
</evidence>
<name>A0A8J5MZ59_HOMAM</name>
<dbReference type="Proteomes" id="UP000747542">
    <property type="component" value="Unassembled WGS sequence"/>
</dbReference>
<keyword evidence="4" id="KW-1185">Reference proteome</keyword>
<dbReference type="InterPro" id="IPR043136">
    <property type="entry name" value="B30.2/SPRY_sf"/>
</dbReference>
<dbReference type="PANTHER" id="PTHR12245">
    <property type="entry name" value="SPRY DOMAIN CONTAINING SOCS BOX PROTEIN"/>
    <property type="match status" value="1"/>
</dbReference>
<dbReference type="InterPro" id="IPR050672">
    <property type="entry name" value="FBXO45-Fsn/SPSB_families"/>
</dbReference>
<evidence type="ECO:0000313" key="4">
    <source>
        <dbReference type="Proteomes" id="UP000747542"/>
    </source>
</evidence>
<sequence length="345" mass="38246">MSRRTLMQTTSVYSPYCRSTSQSTSAFCMHTNLELIQCSCGEEETDFAWVWSTCEQSGQAGSILLDCDDRQISFNPAYSSGTAAIRGNEILSPGIIRHASQFRPYGPRWGKGSIVGIHLDMWRGTLKFFLNRKPLGIAFTGLQNLELYPVVTSTSAHSGMKLVTSCIFPANLQFLSSEVVLKHICEKMKVRPEDLPLPPGLRSFMEDNYWPPLCFIGLSEETDVKEKPKWFTVNRKHPSLDDPPCMRRFKRSTLVPFYDIISLGSSSDTSDDDSYDDICPPSSHFSPRVFSQQEFGNLSQASSTSLSLGNSSSQVALPEEQPASDPSSRTSTDTPGVCDKALSSQ</sequence>
<gene>
    <name evidence="3" type="primary">Spsb3-L2</name>
    <name evidence="3" type="ORF">Hamer_G021784</name>
</gene>
<proteinExistence type="predicted"/>
<feature type="domain" description="SPRY" evidence="2">
    <location>
        <begin position="98"/>
        <end position="156"/>
    </location>
</feature>
<dbReference type="InterPro" id="IPR013320">
    <property type="entry name" value="ConA-like_dom_sf"/>
</dbReference>
<dbReference type="Pfam" id="PF00622">
    <property type="entry name" value="SPRY"/>
    <property type="match status" value="1"/>
</dbReference>
<dbReference type="GO" id="GO:0043161">
    <property type="term" value="P:proteasome-mediated ubiquitin-dependent protein catabolic process"/>
    <property type="evidence" value="ECO:0007669"/>
    <property type="project" value="TreeGrafter"/>
</dbReference>
<feature type="compositionally biased region" description="Low complexity" evidence="1">
    <location>
        <begin position="324"/>
        <end position="335"/>
    </location>
</feature>